<protein>
    <submittedName>
        <fullName evidence="1">Uncharacterized protein</fullName>
    </submittedName>
</protein>
<reference evidence="1 2" key="1">
    <citation type="submission" date="2021-06" db="EMBL/GenBank/DDBJ databases">
        <authorList>
            <person name="Palmer J.M."/>
        </authorList>
    </citation>
    <scope>NUCLEOTIDE SEQUENCE [LARGE SCALE GENOMIC DNA]</scope>
    <source>
        <strain evidence="1 2">CL_MEX2019</strain>
        <tissue evidence="1">Muscle</tissue>
    </source>
</reference>
<organism evidence="1 2">
    <name type="scientific">Characodon lateralis</name>
    <dbReference type="NCBI Taxonomy" id="208331"/>
    <lineage>
        <taxon>Eukaryota</taxon>
        <taxon>Metazoa</taxon>
        <taxon>Chordata</taxon>
        <taxon>Craniata</taxon>
        <taxon>Vertebrata</taxon>
        <taxon>Euteleostomi</taxon>
        <taxon>Actinopterygii</taxon>
        <taxon>Neopterygii</taxon>
        <taxon>Teleostei</taxon>
        <taxon>Neoteleostei</taxon>
        <taxon>Acanthomorphata</taxon>
        <taxon>Ovalentaria</taxon>
        <taxon>Atherinomorphae</taxon>
        <taxon>Cyprinodontiformes</taxon>
        <taxon>Goodeidae</taxon>
        <taxon>Characodon</taxon>
    </lineage>
</organism>
<gene>
    <name evidence="1" type="ORF">CHARACLAT_006274</name>
</gene>
<comment type="caution">
    <text evidence="1">The sequence shown here is derived from an EMBL/GenBank/DDBJ whole genome shotgun (WGS) entry which is preliminary data.</text>
</comment>
<evidence type="ECO:0000313" key="1">
    <source>
        <dbReference type="EMBL" id="MED6276758.1"/>
    </source>
</evidence>
<evidence type="ECO:0000313" key="2">
    <source>
        <dbReference type="Proteomes" id="UP001352852"/>
    </source>
</evidence>
<proteinExistence type="predicted"/>
<dbReference type="Proteomes" id="UP001352852">
    <property type="component" value="Unassembled WGS sequence"/>
</dbReference>
<keyword evidence="2" id="KW-1185">Reference proteome</keyword>
<sequence length="122" mass="13524">MTFLLNQRNRTGPICLLTHESGEGDNFISSSDWTLLLSQLMRNNSGFVVSKLSCWKKKKNSSLLPSVVLGSKLCLTVGDHLVSGHQSRLDIHAISTSEGPDLQSKCRSRILDQNRKEQTLIG</sequence>
<dbReference type="EMBL" id="JAHUTJ010033111">
    <property type="protein sequence ID" value="MED6276758.1"/>
    <property type="molecule type" value="Genomic_DNA"/>
</dbReference>
<accession>A0ABU7DNT1</accession>
<name>A0ABU7DNT1_9TELE</name>